<dbReference type="AlphaFoldDB" id="A0AAP6JGF2"/>
<dbReference type="Proteomes" id="UP001302316">
    <property type="component" value="Unassembled WGS sequence"/>
</dbReference>
<name>A0AAP6JGF2_9GAMM</name>
<evidence type="ECO:0008006" key="4">
    <source>
        <dbReference type="Google" id="ProtNLM"/>
    </source>
</evidence>
<evidence type="ECO:0000313" key="2">
    <source>
        <dbReference type="EMBL" id="MEA5446378.1"/>
    </source>
</evidence>
<gene>
    <name evidence="2" type="ORF">VCB98_11160</name>
</gene>
<sequence>MRKQMIPGAAIGAALMTPFTAQASGGHWLVDDAAVFPTQTAGLEAWYEDFGDSADALAIQPAYTLSNGLELTGVIESVSVGSDRKNAFGIEGKYLWRDFEAGDSFGLGLVVGSAFDDSASIEEVFAYVPFSFPLADGNWIVHVNLGVLQDQAGDEDETSGFYGVGSQLAIGGGVEWIAEVLDSTEDDTFAQTGFRFALGQTDGVLDLSYGWNLDDSDDDWVTLGFAWEF</sequence>
<organism evidence="2 3">
    <name type="scientific">Natronospira elongata</name>
    <dbReference type="NCBI Taxonomy" id="3110268"/>
    <lineage>
        <taxon>Bacteria</taxon>
        <taxon>Pseudomonadati</taxon>
        <taxon>Pseudomonadota</taxon>
        <taxon>Gammaproteobacteria</taxon>
        <taxon>Natronospirales</taxon>
        <taxon>Natronospiraceae</taxon>
        <taxon>Natronospira</taxon>
    </lineage>
</organism>
<reference evidence="2 3" key="1">
    <citation type="submission" date="2023-12" db="EMBL/GenBank/DDBJ databases">
        <title>Whole-genome sequencing of halo(alkali)philic microorganisms from hypersaline lakes.</title>
        <authorList>
            <person name="Sorokin D.Y."/>
            <person name="Merkel A.Y."/>
            <person name="Messina E."/>
            <person name="Yakimov M."/>
        </authorList>
    </citation>
    <scope>NUCLEOTIDE SEQUENCE [LARGE SCALE GENOMIC DNA]</scope>
    <source>
        <strain evidence="2 3">AB-CW1</strain>
    </source>
</reference>
<comment type="caution">
    <text evidence="2">The sequence shown here is derived from an EMBL/GenBank/DDBJ whole genome shotgun (WGS) entry which is preliminary data.</text>
</comment>
<feature type="signal peptide" evidence="1">
    <location>
        <begin position="1"/>
        <end position="23"/>
    </location>
</feature>
<dbReference type="RefSeq" id="WP_346052578.1">
    <property type="nucleotide sequence ID" value="NZ_JAYGII010000030.1"/>
</dbReference>
<feature type="chain" id="PRO_5042833600" description="Outer membrane protein beta-barrel domain-containing protein" evidence="1">
    <location>
        <begin position="24"/>
        <end position="229"/>
    </location>
</feature>
<protein>
    <recommendedName>
        <fullName evidence="4">Outer membrane protein beta-barrel domain-containing protein</fullName>
    </recommendedName>
</protein>
<accession>A0AAP6JGF2</accession>
<evidence type="ECO:0000313" key="3">
    <source>
        <dbReference type="Proteomes" id="UP001302316"/>
    </source>
</evidence>
<evidence type="ECO:0000256" key="1">
    <source>
        <dbReference type="SAM" id="SignalP"/>
    </source>
</evidence>
<dbReference type="EMBL" id="JAYGII010000030">
    <property type="protein sequence ID" value="MEA5446378.1"/>
    <property type="molecule type" value="Genomic_DNA"/>
</dbReference>
<keyword evidence="3" id="KW-1185">Reference proteome</keyword>
<proteinExistence type="predicted"/>
<keyword evidence="1" id="KW-0732">Signal</keyword>